<dbReference type="Pfam" id="PF01243">
    <property type="entry name" value="PNPOx_N"/>
    <property type="match status" value="1"/>
</dbReference>
<dbReference type="AlphaFoldDB" id="A0A8J4EPV3"/>
<reference evidence="3" key="1">
    <citation type="journal article" date="2021" name="Int. J. Syst. Evol. Microbiol.">
        <title>Actinocatenispora comari sp. nov., an endophytic actinomycete isolated from aerial parts of Comarum salesowianum.</title>
        <authorList>
            <person name="Oyunbileg N."/>
            <person name="Iizaka Y."/>
            <person name="Hamada M."/>
            <person name="Davaapurev B.O."/>
            <person name="Fukumoto A."/>
            <person name="Tsetseg B."/>
            <person name="Kato F."/>
            <person name="Tamura T."/>
            <person name="Batkhuu J."/>
            <person name="Anzai Y."/>
        </authorList>
    </citation>
    <scope>NUCLEOTIDE SEQUENCE [LARGE SCALE GENOMIC DNA]</scope>
    <source>
        <strain evidence="3">NUM-2625</strain>
    </source>
</reference>
<dbReference type="SUPFAM" id="SSF50475">
    <property type="entry name" value="FMN-binding split barrel"/>
    <property type="match status" value="1"/>
</dbReference>
<comment type="caution">
    <text evidence="2">The sequence shown here is derived from an EMBL/GenBank/DDBJ whole genome shotgun (WGS) entry which is preliminary data.</text>
</comment>
<dbReference type="InterPro" id="IPR011576">
    <property type="entry name" value="Pyridox_Oxase_N"/>
</dbReference>
<dbReference type="Gene3D" id="2.30.110.10">
    <property type="entry name" value="Electron Transport, Fmn-binding Protein, Chain A"/>
    <property type="match status" value="1"/>
</dbReference>
<feature type="domain" description="Pyridoxamine 5'-phosphate oxidase N-terminal" evidence="1">
    <location>
        <begin position="26"/>
        <end position="131"/>
    </location>
</feature>
<evidence type="ECO:0000313" key="3">
    <source>
        <dbReference type="Proteomes" id="UP000614996"/>
    </source>
</evidence>
<evidence type="ECO:0000259" key="1">
    <source>
        <dbReference type="Pfam" id="PF01243"/>
    </source>
</evidence>
<dbReference type="EMBL" id="BOPO01000150">
    <property type="protein sequence ID" value="GIL31765.1"/>
    <property type="molecule type" value="Genomic_DNA"/>
</dbReference>
<accession>A0A8J4EPV3</accession>
<dbReference type="Proteomes" id="UP000614996">
    <property type="component" value="Unassembled WGS sequence"/>
</dbReference>
<protein>
    <recommendedName>
        <fullName evidence="1">Pyridoxamine 5'-phosphate oxidase N-terminal domain-containing protein</fullName>
    </recommendedName>
</protein>
<dbReference type="RefSeq" id="WP_207129329.1">
    <property type="nucleotide sequence ID" value="NZ_BOPO01000150.1"/>
</dbReference>
<sequence length="151" mass="16800">MTQPGVRGRAERMRDTLRRLAHDVDVWVASAGPGGAPYLVPLSYLWTGTEVLLATSRGNPTGRNLRAAGRVRLALDGTRDVVLIDGTVTMVGLDAVPAELADEFAAHTGFEPRRLPTHAYFRVRPDTVQVWREVDEFADRYLMRAGRWLDT</sequence>
<name>A0A8J4EPV3_9ACTN</name>
<keyword evidence="3" id="KW-1185">Reference proteome</keyword>
<proteinExistence type="predicted"/>
<organism evidence="2 3">
    <name type="scientific">Actinocatenispora comari</name>
    <dbReference type="NCBI Taxonomy" id="2807577"/>
    <lineage>
        <taxon>Bacteria</taxon>
        <taxon>Bacillati</taxon>
        <taxon>Actinomycetota</taxon>
        <taxon>Actinomycetes</taxon>
        <taxon>Micromonosporales</taxon>
        <taxon>Micromonosporaceae</taxon>
        <taxon>Actinocatenispora</taxon>
    </lineage>
</organism>
<dbReference type="InterPro" id="IPR012349">
    <property type="entry name" value="Split_barrel_FMN-bd"/>
</dbReference>
<evidence type="ECO:0000313" key="2">
    <source>
        <dbReference type="EMBL" id="GIL31765.1"/>
    </source>
</evidence>
<gene>
    <name evidence="2" type="ORF">NUM_70190</name>
</gene>